<feature type="domain" description="Phosphoenolpyruvate carboxykinase C-terminal P-loop" evidence="14">
    <location>
        <begin position="520"/>
        <end position="619"/>
    </location>
</feature>
<dbReference type="Gene3D" id="3.40.449.10">
    <property type="entry name" value="Phosphoenolpyruvate Carboxykinase, domain 1"/>
    <property type="match status" value="1"/>
</dbReference>
<dbReference type="OrthoDB" id="5841594at2759"/>
<evidence type="ECO:0000256" key="12">
    <source>
        <dbReference type="ARBA" id="ARBA00058806"/>
    </source>
</evidence>
<dbReference type="InterPro" id="IPR008209">
    <property type="entry name" value="PEP_carboxykinase_GTP"/>
</dbReference>
<dbReference type="GO" id="GO:0046327">
    <property type="term" value="P:glycerol biosynthetic process from pyruvate"/>
    <property type="evidence" value="ECO:0007669"/>
    <property type="project" value="TreeGrafter"/>
</dbReference>
<dbReference type="PANTHER" id="PTHR11561:SF0">
    <property type="entry name" value="PHOSPHOENOLPYRUVATE CARBOXYKINASE [GTP]-RELATED"/>
    <property type="match status" value="1"/>
</dbReference>
<dbReference type="Pfam" id="PF00821">
    <property type="entry name" value="PEPCK_GTP"/>
    <property type="match status" value="2"/>
</dbReference>
<dbReference type="CDD" id="cd00819">
    <property type="entry name" value="PEPCK_GTP"/>
    <property type="match status" value="1"/>
</dbReference>
<dbReference type="SUPFAM" id="SSF68923">
    <property type="entry name" value="PEP carboxykinase N-terminal domain"/>
    <property type="match status" value="1"/>
</dbReference>
<comment type="function">
    <text evidence="12">Catalyzes the conversion of oxaloacetate (OAA) to phosphoenolpyruvate (PEP), the rate-limiting step in the metabolic pathway that produces glucose from lactate and other precursors derived from the citric acid cycle.</text>
</comment>
<accession>A0A7R8W4P5</accession>
<dbReference type="GO" id="GO:0042594">
    <property type="term" value="P:response to starvation"/>
    <property type="evidence" value="ECO:0007669"/>
    <property type="project" value="TreeGrafter"/>
</dbReference>
<dbReference type="EMBL" id="OB660030">
    <property type="protein sequence ID" value="CAD7222130.1"/>
    <property type="molecule type" value="Genomic_DNA"/>
</dbReference>
<dbReference type="NCBIfam" id="NF003253">
    <property type="entry name" value="PRK04210.1"/>
    <property type="match status" value="1"/>
</dbReference>
<dbReference type="PIRSF" id="PIRSF001348">
    <property type="entry name" value="PEP_carboxykinase_GTP"/>
    <property type="match status" value="1"/>
</dbReference>
<sequence length="627" mass="70034">MRSKFLSYCRKIRAIPSARRLIQITSERQESTITGDQKLVKVEHDPAQVSKALAAGLPKRDTIEIDAQVYTKLNKEARAFVMRQVAHCTPDRVHVCDGSEEEANSILDLMEKDGMAERLTKYKNCWLVRTDPKDVARVEGKTFICTLNKRDAIPTPREGVKGVLGNWMCRNEFDKDYETLFRGCMKGRTLYVIPFSMGPIGGPISKIGIQITDSPYVVTCMRIMTHMGTEVLEHLGDEDFVKALHSVGQPLPMKEPPVNNWPCNPEKTVIAHIPARNEIMSFGSGYGGNSLLGKKCFALRIGSCIGRREGWLAEHMLIFGITNPAGKKHYIAAAFPSACGKTNLAMLRPSLPGYKIECVGDDIAWMKYDDEGRLRAINPETGFFGVAPGTNWETNPNAMETFQSNTVFTNVAKTEDGEFWWEGLKPPTSKVTSWLREPWEPGCGKLAAHSNSRFCAPAAQCPIIDPNWQDPKGVPIDAILFGGRRPAGVPLIYESFDWPHGVFVAASVKSEATSAAEDHGKEGKFMWPGFGDNIRALDWVMKRIDNMDVAEKRPFGLVPKEGTVPIDDLDPKPDMKALLAFDKSFWQKEVAELKKYFDDQIPEDTPDEIKHQIAALEKRIEETPSDV</sequence>
<keyword evidence="5" id="KW-0479">Metal-binding</keyword>
<proteinExistence type="inferred from homology"/>
<dbReference type="HAMAP" id="MF_00452">
    <property type="entry name" value="PEPCK_GTP"/>
    <property type="match status" value="1"/>
</dbReference>
<evidence type="ECO:0000256" key="3">
    <source>
        <dbReference type="ARBA" id="ARBA00011245"/>
    </source>
</evidence>
<evidence type="ECO:0000256" key="6">
    <source>
        <dbReference type="ARBA" id="ARBA00022741"/>
    </source>
</evidence>
<dbReference type="GO" id="GO:0005829">
    <property type="term" value="C:cytosol"/>
    <property type="evidence" value="ECO:0007669"/>
    <property type="project" value="TreeGrafter"/>
</dbReference>
<comment type="catalytic activity">
    <reaction evidence="11">
        <text>oxaloacetate + GTP = phosphoenolpyruvate + GDP + CO2</text>
        <dbReference type="Rhea" id="RHEA:10388"/>
        <dbReference type="ChEBI" id="CHEBI:16452"/>
        <dbReference type="ChEBI" id="CHEBI:16526"/>
        <dbReference type="ChEBI" id="CHEBI:37565"/>
        <dbReference type="ChEBI" id="CHEBI:58189"/>
        <dbReference type="ChEBI" id="CHEBI:58702"/>
        <dbReference type="EC" id="4.1.1.32"/>
    </reaction>
</comment>
<evidence type="ECO:0000256" key="2">
    <source>
        <dbReference type="ARBA" id="ARBA00005796"/>
    </source>
</evidence>
<evidence type="ECO:0000256" key="4">
    <source>
        <dbReference type="ARBA" id="ARBA00012306"/>
    </source>
</evidence>
<evidence type="ECO:0000256" key="5">
    <source>
        <dbReference type="ARBA" id="ARBA00022723"/>
    </source>
</evidence>
<dbReference type="AlphaFoldDB" id="A0A7R8W4P5"/>
<name>A0A7R8W4P5_9CRUS</name>
<keyword evidence="6" id="KW-0547">Nucleotide-binding</keyword>
<dbReference type="GO" id="GO:0019543">
    <property type="term" value="P:propionate catabolic process"/>
    <property type="evidence" value="ECO:0007669"/>
    <property type="project" value="TreeGrafter"/>
</dbReference>
<dbReference type="GO" id="GO:0006107">
    <property type="term" value="P:oxaloacetate metabolic process"/>
    <property type="evidence" value="ECO:0007669"/>
    <property type="project" value="TreeGrafter"/>
</dbReference>
<dbReference type="InterPro" id="IPR018091">
    <property type="entry name" value="PEP_carboxykin_GTP_CS"/>
</dbReference>
<organism evidence="16">
    <name type="scientific">Cyprideis torosa</name>
    <dbReference type="NCBI Taxonomy" id="163714"/>
    <lineage>
        <taxon>Eukaryota</taxon>
        <taxon>Metazoa</taxon>
        <taxon>Ecdysozoa</taxon>
        <taxon>Arthropoda</taxon>
        <taxon>Crustacea</taxon>
        <taxon>Oligostraca</taxon>
        <taxon>Ostracoda</taxon>
        <taxon>Podocopa</taxon>
        <taxon>Podocopida</taxon>
        <taxon>Cytherocopina</taxon>
        <taxon>Cytheroidea</taxon>
        <taxon>Cytherideidae</taxon>
        <taxon>Cyprideis</taxon>
    </lineage>
</organism>
<evidence type="ECO:0000256" key="1">
    <source>
        <dbReference type="ARBA" id="ARBA00001936"/>
    </source>
</evidence>
<feature type="domain" description="Phosphoenolpyruvate carboxykinase C-terminal P-loop" evidence="14">
    <location>
        <begin position="311"/>
        <end position="519"/>
    </location>
</feature>
<evidence type="ECO:0000259" key="15">
    <source>
        <dbReference type="Pfam" id="PF17297"/>
    </source>
</evidence>
<comment type="cofactor">
    <cofactor evidence="1">
        <name>Mn(2+)</name>
        <dbReference type="ChEBI" id="CHEBI:29035"/>
    </cofactor>
</comment>
<dbReference type="GO" id="GO:0005525">
    <property type="term" value="F:GTP binding"/>
    <property type="evidence" value="ECO:0007669"/>
    <property type="project" value="UniProtKB-KW"/>
</dbReference>
<keyword evidence="7" id="KW-0210">Decarboxylase</keyword>
<evidence type="ECO:0000256" key="11">
    <source>
        <dbReference type="ARBA" id="ARBA00051400"/>
    </source>
</evidence>
<dbReference type="GO" id="GO:0006094">
    <property type="term" value="P:gluconeogenesis"/>
    <property type="evidence" value="ECO:0007669"/>
    <property type="project" value="InterPro"/>
</dbReference>
<keyword evidence="8" id="KW-0342">GTP-binding</keyword>
<reference evidence="16" key="1">
    <citation type="submission" date="2020-11" db="EMBL/GenBank/DDBJ databases">
        <authorList>
            <person name="Tran Van P."/>
        </authorList>
    </citation>
    <scope>NUCLEOTIDE SEQUENCE</scope>
</reference>
<dbReference type="SUPFAM" id="SSF53795">
    <property type="entry name" value="PEP carboxykinase-like"/>
    <property type="match status" value="1"/>
</dbReference>
<evidence type="ECO:0000256" key="13">
    <source>
        <dbReference type="ARBA" id="ARBA00072283"/>
    </source>
</evidence>
<evidence type="ECO:0000313" key="16">
    <source>
        <dbReference type="EMBL" id="CAD7222130.1"/>
    </source>
</evidence>
<dbReference type="FunFam" id="3.40.449.10:FF:000003">
    <property type="entry name" value="Phosphoenolpyruvate carboxykinase, cytosolic [GTP]"/>
    <property type="match status" value="1"/>
</dbReference>
<dbReference type="GO" id="GO:0071333">
    <property type="term" value="P:cellular response to glucose stimulus"/>
    <property type="evidence" value="ECO:0007669"/>
    <property type="project" value="TreeGrafter"/>
</dbReference>
<dbReference type="Gene3D" id="3.90.228.20">
    <property type="match status" value="3"/>
</dbReference>
<dbReference type="InterPro" id="IPR035078">
    <property type="entry name" value="PEP_carboxykinase_GTP_N"/>
</dbReference>
<dbReference type="PANTHER" id="PTHR11561">
    <property type="entry name" value="PHOSPHOENOLPYRUVATE CARBOXYKINASE"/>
    <property type="match status" value="1"/>
</dbReference>
<gene>
    <name evidence="16" type="ORF">CTOB1V02_LOCUS146</name>
</gene>
<dbReference type="GO" id="GO:0030145">
    <property type="term" value="F:manganese ion binding"/>
    <property type="evidence" value="ECO:0007669"/>
    <property type="project" value="TreeGrafter"/>
</dbReference>
<dbReference type="InterPro" id="IPR008210">
    <property type="entry name" value="PEP_carboxykinase_N"/>
</dbReference>
<evidence type="ECO:0000256" key="10">
    <source>
        <dbReference type="ARBA" id="ARBA00023239"/>
    </source>
</evidence>
<dbReference type="Pfam" id="PF17297">
    <property type="entry name" value="PEPCK_N"/>
    <property type="match status" value="1"/>
</dbReference>
<evidence type="ECO:0000259" key="14">
    <source>
        <dbReference type="Pfam" id="PF00821"/>
    </source>
</evidence>
<keyword evidence="10" id="KW-0456">Lyase</keyword>
<protein>
    <recommendedName>
        <fullName evidence="13">Phosphoenolpyruvate carboxykinase [GTP]</fullName>
        <ecNumber evidence="4">4.1.1.32</ecNumber>
    </recommendedName>
</protein>
<comment type="subunit">
    <text evidence="3">Monomer.</text>
</comment>
<dbReference type="PROSITE" id="PS00505">
    <property type="entry name" value="PEPCK_GTP"/>
    <property type="match status" value="1"/>
</dbReference>
<dbReference type="GO" id="GO:0004613">
    <property type="term" value="F:phosphoenolpyruvate carboxykinase (GTP) activity"/>
    <property type="evidence" value="ECO:0007669"/>
    <property type="project" value="UniProtKB-EC"/>
</dbReference>
<dbReference type="InterPro" id="IPR013035">
    <property type="entry name" value="PEP_carboxykinase_C"/>
</dbReference>
<dbReference type="GO" id="GO:0033993">
    <property type="term" value="P:response to lipid"/>
    <property type="evidence" value="ECO:0007669"/>
    <property type="project" value="TreeGrafter"/>
</dbReference>
<keyword evidence="9" id="KW-0464">Manganese</keyword>
<evidence type="ECO:0000256" key="8">
    <source>
        <dbReference type="ARBA" id="ARBA00023134"/>
    </source>
</evidence>
<feature type="domain" description="Phosphoenolpyruvate carboxykinase GTP-utilising N-terminal" evidence="15">
    <location>
        <begin position="80"/>
        <end position="307"/>
    </location>
</feature>
<evidence type="ECO:0000256" key="9">
    <source>
        <dbReference type="ARBA" id="ARBA00023211"/>
    </source>
</evidence>
<comment type="similarity">
    <text evidence="2">Belongs to the phosphoenolpyruvate carboxykinase [GTP] family.</text>
</comment>
<dbReference type="EC" id="4.1.1.32" evidence="4"/>
<dbReference type="InterPro" id="IPR035077">
    <property type="entry name" value="PEP_carboxykinase_GTP_C"/>
</dbReference>
<evidence type="ECO:0000256" key="7">
    <source>
        <dbReference type="ARBA" id="ARBA00022793"/>
    </source>
</evidence>